<evidence type="ECO:0000313" key="2">
    <source>
        <dbReference type="EMBL" id="MFB9552783.1"/>
    </source>
</evidence>
<keyword evidence="3" id="KW-1185">Reference proteome</keyword>
<comment type="caution">
    <text evidence="2">The sequence shown here is derived from an EMBL/GenBank/DDBJ whole genome shotgun (WGS) entry which is preliminary data.</text>
</comment>
<proteinExistence type="predicted"/>
<protein>
    <submittedName>
        <fullName evidence="2">Uncharacterized protein</fullName>
    </submittedName>
</protein>
<sequence length="52" mass="5617">MSAPPGGAPGASAYDRARPAPPHPGEPGVPVHHLVRRLVRRRLTWCLATVRK</sequence>
<accession>A0ABV5QH00</accession>
<evidence type="ECO:0000256" key="1">
    <source>
        <dbReference type="SAM" id="MobiDB-lite"/>
    </source>
</evidence>
<feature type="region of interest" description="Disordered" evidence="1">
    <location>
        <begin position="1"/>
        <end position="31"/>
    </location>
</feature>
<reference evidence="2 3" key="1">
    <citation type="submission" date="2024-09" db="EMBL/GenBank/DDBJ databases">
        <authorList>
            <person name="Sun Q."/>
            <person name="Mori K."/>
        </authorList>
    </citation>
    <scope>NUCLEOTIDE SEQUENCE [LARGE SCALE GENOMIC DNA]</scope>
    <source>
        <strain evidence="2 3">JCM 4414</strain>
    </source>
</reference>
<dbReference type="RefSeq" id="WP_345487396.1">
    <property type="nucleotide sequence ID" value="NZ_BAAAWU010000001.1"/>
</dbReference>
<evidence type="ECO:0000313" key="3">
    <source>
        <dbReference type="Proteomes" id="UP001589716"/>
    </source>
</evidence>
<name>A0ABV5QH00_9ACTN</name>
<dbReference type="Proteomes" id="UP001589716">
    <property type="component" value="Unassembled WGS sequence"/>
</dbReference>
<dbReference type="EMBL" id="JBHMCT010000002">
    <property type="protein sequence ID" value="MFB9552783.1"/>
    <property type="molecule type" value="Genomic_DNA"/>
</dbReference>
<gene>
    <name evidence="2" type="ORF">ACFFTP_01055</name>
</gene>
<organism evidence="2 3">
    <name type="scientific">Streptomyces roseoviridis</name>
    <dbReference type="NCBI Taxonomy" id="67361"/>
    <lineage>
        <taxon>Bacteria</taxon>
        <taxon>Bacillati</taxon>
        <taxon>Actinomycetota</taxon>
        <taxon>Actinomycetes</taxon>
        <taxon>Kitasatosporales</taxon>
        <taxon>Streptomycetaceae</taxon>
        <taxon>Streptomyces</taxon>
    </lineage>
</organism>